<reference evidence="3 4" key="1">
    <citation type="submission" date="2019-06" db="EMBL/GenBank/DDBJ databases">
        <title>Sequencing the genomes of 1000 actinobacteria strains.</title>
        <authorList>
            <person name="Klenk H.-P."/>
        </authorList>
    </citation>
    <scope>NUCLEOTIDE SEQUENCE [LARGE SCALE GENOMIC DNA]</scope>
    <source>
        <strain evidence="3 4">DSM 18031</strain>
    </source>
</reference>
<dbReference type="InterPro" id="IPR037523">
    <property type="entry name" value="VOC_core"/>
</dbReference>
<dbReference type="Proteomes" id="UP000318331">
    <property type="component" value="Unassembled WGS sequence"/>
</dbReference>
<dbReference type="Pfam" id="PF00903">
    <property type="entry name" value="Glyoxalase"/>
    <property type="match status" value="2"/>
</dbReference>
<dbReference type="PANTHER" id="PTHR43279:SF1">
    <property type="entry name" value="CATECHOL-2,3-DIOXYGENASE"/>
    <property type="match status" value="1"/>
</dbReference>
<dbReference type="PROSITE" id="PS51819">
    <property type="entry name" value="VOC"/>
    <property type="match status" value="2"/>
</dbReference>
<keyword evidence="3" id="KW-0223">Dioxygenase</keyword>
<accession>A0A543HH67</accession>
<evidence type="ECO:0000256" key="1">
    <source>
        <dbReference type="SAM" id="MobiDB-lite"/>
    </source>
</evidence>
<feature type="compositionally biased region" description="Basic and acidic residues" evidence="1">
    <location>
        <begin position="8"/>
        <end position="20"/>
    </location>
</feature>
<organism evidence="3 4">
    <name type="scientific">Klugiella xanthotipulae</name>
    <dbReference type="NCBI Taxonomy" id="244735"/>
    <lineage>
        <taxon>Bacteria</taxon>
        <taxon>Bacillati</taxon>
        <taxon>Actinomycetota</taxon>
        <taxon>Actinomycetes</taxon>
        <taxon>Micrococcales</taxon>
        <taxon>Microbacteriaceae</taxon>
        <taxon>Klugiella</taxon>
    </lineage>
</organism>
<dbReference type="PANTHER" id="PTHR43279">
    <property type="entry name" value="CATECHOL-2,3-DIOXYGENASE"/>
    <property type="match status" value="1"/>
</dbReference>
<dbReference type="AlphaFoldDB" id="A0A543HH67"/>
<dbReference type="SUPFAM" id="SSF54593">
    <property type="entry name" value="Glyoxalase/Bleomycin resistance protein/Dihydroxybiphenyl dioxygenase"/>
    <property type="match status" value="2"/>
</dbReference>
<feature type="domain" description="VOC" evidence="2">
    <location>
        <begin position="35"/>
        <end position="152"/>
    </location>
</feature>
<feature type="domain" description="VOC" evidence="2">
    <location>
        <begin position="196"/>
        <end position="316"/>
    </location>
</feature>
<dbReference type="Gene3D" id="3.10.180.10">
    <property type="entry name" value="2,3-Dihydroxybiphenyl 1,2-Dioxygenase, domain 1"/>
    <property type="match status" value="2"/>
</dbReference>
<dbReference type="EMBL" id="VFPN01000004">
    <property type="protein sequence ID" value="TQM57674.1"/>
    <property type="molecule type" value="Genomic_DNA"/>
</dbReference>
<dbReference type="CDD" id="cd16359">
    <property type="entry name" value="VOC_BsCatE_like_C"/>
    <property type="match status" value="1"/>
</dbReference>
<gene>
    <name evidence="3" type="ORF">FB466_2670</name>
</gene>
<dbReference type="InterPro" id="IPR029068">
    <property type="entry name" value="Glyas_Bleomycin-R_OHBP_Dase"/>
</dbReference>
<evidence type="ECO:0000313" key="3">
    <source>
        <dbReference type="EMBL" id="TQM57674.1"/>
    </source>
</evidence>
<dbReference type="GO" id="GO:0051213">
    <property type="term" value="F:dioxygenase activity"/>
    <property type="evidence" value="ECO:0007669"/>
    <property type="project" value="UniProtKB-KW"/>
</dbReference>
<proteinExistence type="predicted"/>
<evidence type="ECO:0000313" key="4">
    <source>
        <dbReference type="Proteomes" id="UP000318331"/>
    </source>
</evidence>
<evidence type="ECO:0000259" key="2">
    <source>
        <dbReference type="PROSITE" id="PS51819"/>
    </source>
</evidence>
<keyword evidence="4" id="KW-1185">Reference proteome</keyword>
<dbReference type="InterPro" id="IPR004360">
    <property type="entry name" value="Glyas_Fos-R_dOase_dom"/>
</dbReference>
<protein>
    <submittedName>
        <fullName evidence="3">Catechol 2,3-dioxygenase</fullName>
    </submittedName>
</protein>
<comment type="caution">
    <text evidence="3">The sequence shown here is derived from an EMBL/GenBank/DDBJ whole genome shotgun (WGS) entry which is preliminary data.</text>
</comment>
<keyword evidence="3" id="KW-0560">Oxidoreductase</keyword>
<name>A0A543HH67_9MICO</name>
<sequence length="316" mass="33839">MSQNAQSRTRDANNATDDRPASGAGTTDILAADTAMGAVTLAVGDLDRMIDYYHRGVGLQVLSHDASRATLGRRGVPALTLNYTPSLKHAPAHAAGLYHTAFLFPEQSELASSVYSVARNFGTSFTGSSDHLVSKALYFDDPEGNGVELYWDRPRDEWQWHNGTVAMATEFLDPTAFLSENLTAAGSETVADTAAGVGHVHLKVGDIPTAEAFYVNTVGFEVTTRYGSQALFVAAGGYHHHLGMNTWQSRGAGDRTPALGLGEVSVRLGSADEVGALRERLTSRGVTTRDDGAELLFNDPWQNTVRVRLSGSRPGE</sequence>
<feature type="region of interest" description="Disordered" evidence="1">
    <location>
        <begin position="1"/>
        <end position="26"/>
    </location>
</feature>